<feature type="transmembrane region" description="Helical" evidence="1">
    <location>
        <begin position="58"/>
        <end position="76"/>
    </location>
</feature>
<dbReference type="EMBL" id="CP155447">
    <property type="protein sequence ID" value="XBH06250.1"/>
    <property type="molecule type" value="Genomic_DNA"/>
</dbReference>
<dbReference type="RefSeq" id="WP_406699100.1">
    <property type="nucleotide sequence ID" value="NZ_CP155447.1"/>
</dbReference>
<accession>A0AAU7CLX5</accession>
<keyword evidence="1" id="KW-0472">Membrane</keyword>
<name>A0AAU7CLX5_9BACT</name>
<evidence type="ECO:0000313" key="2">
    <source>
        <dbReference type="EMBL" id="XBH06250.1"/>
    </source>
</evidence>
<organism evidence="2">
    <name type="scientific">Singulisphaera sp. Ch08</name>
    <dbReference type="NCBI Taxonomy" id="3120278"/>
    <lineage>
        <taxon>Bacteria</taxon>
        <taxon>Pseudomonadati</taxon>
        <taxon>Planctomycetota</taxon>
        <taxon>Planctomycetia</taxon>
        <taxon>Isosphaerales</taxon>
        <taxon>Isosphaeraceae</taxon>
        <taxon>Singulisphaera</taxon>
    </lineage>
</organism>
<keyword evidence="1" id="KW-0812">Transmembrane</keyword>
<reference evidence="2" key="1">
    <citation type="submission" date="2024-05" db="EMBL/GenBank/DDBJ databases">
        <title>Planctomycetes of the genus Singulisphaera possess chitinolytic capabilities.</title>
        <authorList>
            <person name="Ivanova A."/>
        </authorList>
    </citation>
    <scope>NUCLEOTIDE SEQUENCE</scope>
    <source>
        <strain evidence="2">Ch08T</strain>
    </source>
</reference>
<keyword evidence="1" id="KW-1133">Transmembrane helix</keyword>
<gene>
    <name evidence="2" type="ORF">V5E97_09495</name>
</gene>
<protein>
    <submittedName>
        <fullName evidence="2">Uncharacterized protein</fullName>
    </submittedName>
</protein>
<evidence type="ECO:0000256" key="1">
    <source>
        <dbReference type="SAM" id="Phobius"/>
    </source>
</evidence>
<dbReference type="AlphaFoldDB" id="A0AAU7CLX5"/>
<sequence length="164" mass="17888">MAIRVTALTLASLAMLLFAASELLVAIPVPWWLYVAATAMFAVGLLRKRPPGQQLGRLVILISMCVVASVLHLTPWSSRNGFLKDLYSIRPGMSVSEVKAMMAGYIEGTGWPTNPLTKPPVPPGEFTIRGALVFRHSEEPAYNSDWGIVNFRDGRVTGVEFSAD</sequence>
<proteinExistence type="predicted"/>